<feature type="transmembrane region" description="Helical" evidence="1">
    <location>
        <begin position="42"/>
        <end position="61"/>
    </location>
</feature>
<feature type="domain" description="YhdP central" evidence="2">
    <location>
        <begin position="39"/>
        <end position="1295"/>
    </location>
</feature>
<sequence>MAGSCLHNKESVNEKQVAWYFMRSDSRLVTYLKSTALWSFRLTMAALLFIVLLVAGIRIFIGSLPLFHDHLVEYLNDKLDTSFAVDQLDASWGGGRPTVNIEGLKLQGNTSEAPGFAIHRLDLELDMKASLLNWAPVFSYLEADGVTLAVESDSDGVWSLRGIQYIRDEGKSFNLKKVLQLLQLQEYIDVTNFSFTMQPFGSEPLILDTRYFSIVEESSLKHLQTRVVTQKGALEFKALGKGIERNDMAWSGLVTADALDLAPWCALFTQCPAELKTAELNLDTEWEYLDGQWLLQGDLSLPSIVYQKDQQQLPEASVSTRLSLSSDYLIGSTEWKLGLQDLRLTSGEHAFDLNVKLHSTRGNEPFYTTSVDSIDLAALKAFLVSTQLMPELADELFTILNPAGELNELSARFYPRKPLREQLDLSAKLNAVSVDAWEGAPSASNVNGRLEMGTLSGHFDLDTENFNLGLTKLFRDVWHFDKAKARLSWDVLDKENLYQLSSNDITVKAPEGDLSGNLRLDIPLDGKQPIVMDLNVGMKNGDARYASKYLPSKLPTLSKELVEWLDTSIKGAVVNEGRFTYDGSLEETDDPDDVKWGLYFDVDKARLDYHSDWPEVYDAQGQIWVDNDNIKIDIESARSLNAKLSNVEAILALGKDEDLDLKIYGQVSATGQDLEKLLTETPIDQELKGEAKKWTLRGDLDGSIQLSIPLEHALDTSVDVSIETSGAYFGIDAADIQIEDIQGDLNFSTETGLSAEKVKGRFLGESVEASIYTDVTDKTQPKVYFNWEGVASSEALQQWLQLDALSFLEGASQYKGELILGEKPADVQLKVTSNLQGMEVELPAPLKIAENQTAPFELRFNQYANHDELDILLAGTGQARIRFGEGFKYESAVVLLGSEGSLPEMKSGQIVVSGQIPELDLTPWKQQFEGQPGDETEKTLVRQVEVQQLKVDQLLFEKEILNDLVFNLSHEPKGTLLAVSSDKVDGSLMIPKGQQPYQLNLKKLYFSGSQVDEQVIEPREDVLKHIIPAELPNADIFIESLKLGDRSLGSVSFGLRPFPNGKRIENLKVDLEKMGLSGDLDWTYINGQHRTSFNERLTGSGIQALQEALGVSPFVSAKKTTVEGVLAWDGSPLDINMGSLTGSIRLKLESGTLQKLEGGAGALKLFGILNMEALTRRLRLDFSDLYKKGISFDRLDGVVRFDEGIITFDQPLEISGPSSDFKLDGHVDTVSEKMDMSLVVTLPVSSNLPILSVLLGTAPQVAGLIYLADMLVGKQVDQLASIRYRIKGSFDNPEVTLDQLFSSKARKPDQTEIPKRKKP</sequence>
<comment type="caution">
    <text evidence="3">The sequence shown here is derived from an EMBL/GenBank/DDBJ whole genome shotgun (WGS) entry which is preliminary data.</text>
</comment>
<accession>A0A081NK24</accession>
<keyword evidence="1" id="KW-1133">Transmembrane helix</keyword>
<reference evidence="3 4" key="1">
    <citation type="submission" date="2014-06" db="EMBL/GenBank/DDBJ databases">
        <title>Whole Genome Sequences of Three Symbiotic Endozoicomonas Bacteria.</title>
        <authorList>
            <person name="Neave M.J."/>
            <person name="Apprill A."/>
            <person name="Voolstra C.R."/>
        </authorList>
    </citation>
    <scope>NUCLEOTIDE SEQUENCE [LARGE SCALE GENOMIC DNA]</scope>
    <source>
        <strain evidence="3 4">DSM 25634</strain>
    </source>
</reference>
<dbReference type="PANTHER" id="PTHR38690">
    <property type="entry name" value="PROTEASE-RELATED"/>
    <property type="match status" value="1"/>
</dbReference>
<dbReference type="Proteomes" id="UP000028073">
    <property type="component" value="Unassembled WGS sequence"/>
</dbReference>
<keyword evidence="1" id="KW-0472">Membrane</keyword>
<dbReference type="EMBL" id="JOKH01000001">
    <property type="protein sequence ID" value="KEQ18797.1"/>
    <property type="molecule type" value="Genomic_DNA"/>
</dbReference>
<dbReference type="InterPro" id="IPR011836">
    <property type="entry name" value="YhdP"/>
</dbReference>
<dbReference type="InterPro" id="IPR025263">
    <property type="entry name" value="YhdP_central"/>
</dbReference>
<evidence type="ECO:0000256" key="1">
    <source>
        <dbReference type="SAM" id="Phobius"/>
    </source>
</evidence>
<gene>
    <name evidence="3" type="ORF">GZ78_01540</name>
</gene>
<keyword evidence="4" id="KW-1185">Reference proteome</keyword>
<dbReference type="PANTHER" id="PTHR38690:SF1">
    <property type="entry name" value="PROTEASE"/>
    <property type="match status" value="1"/>
</dbReference>
<proteinExistence type="predicted"/>
<dbReference type="STRING" id="1137799.GZ78_01540"/>
<organism evidence="3 4">
    <name type="scientific">Endozoicomonas numazuensis</name>
    <dbReference type="NCBI Taxonomy" id="1137799"/>
    <lineage>
        <taxon>Bacteria</taxon>
        <taxon>Pseudomonadati</taxon>
        <taxon>Pseudomonadota</taxon>
        <taxon>Gammaproteobacteria</taxon>
        <taxon>Oceanospirillales</taxon>
        <taxon>Endozoicomonadaceae</taxon>
        <taxon>Endozoicomonas</taxon>
    </lineage>
</organism>
<dbReference type="Pfam" id="PF13116">
    <property type="entry name" value="YhdP"/>
    <property type="match status" value="1"/>
</dbReference>
<dbReference type="NCBIfam" id="TIGR02099">
    <property type="entry name" value="YhdP family protein"/>
    <property type="match status" value="1"/>
</dbReference>
<name>A0A081NK24_9GAMM</name>
<evidence type="ECO:0000259" key="2">
    <source>
        <dbReference type="Pfam" id="PF13116"/>
    </source>
</evidence>
<evidence type="ECO:0000313" key="3">
    <source>
        <dbReference type="EMBL" id="KEQ18797.1"/>
    </source>
</evidence>
<protein>
    <recommendedName>
        <fullName evidence="2">YhdP central domain-containing protein</fullName>
    </recommendedName>
</protein>
<keyword evidence="1" id="KW-0812">Transmembrane</keyword>
<evidence type="ECO:0000313" key="4">
    <source>
        <dbReference type="Proteomes" id="UP000028073"/>
    </source>
</evidence>
<dbReference type="eggNOG" id="COG3164">
    <property type="taxonomic scope" value="Bacteria"/>
</dbReference>